<dbReference type="InterPro" id="IPR020846">
    <property type="entry name" value="MFS_dom"/>
</dbReference>
<keyword evidence="2" id="KW-0813">Transport</keyword>
<dbReference type="Gene3D" id="1.20.1250.20">
    <property type="entry name" value="MFS general substrate transporter like domains"/>
    <property type="match status" value="1"/>
</dbReference>
<evidence type="ECO:0000313" key="10">
    <source>
        <dbReference type="EMBL" id="CDH49362.1"/>
    </source>
</evidence>
<feature type="transmembrane region" description="Helical" evidence="8">
    <location>
        <begin position="41"/>
        <end position="69"/>
    </location>
</feature>
<feature type="transmembrane region" description="Helical" evidence="8">
    <location>
        <begin position="81"/>
        <end position="98"/>
    </location>
</feature>
<keyword evidence="11" id="KW-1185">Reference proteome</keyword>
<evidence type="ECO:0000256" key="6">
    <source>
        <dbReference type="ARBA" id="ARBA00023136"/>
    </source>
</evidence>
<feature type="region of interest" description="Disordered" evidence="7">
    <location>
        <begin position="543"/>
        <end position="574"/>
    </location>
</feature>
<feature type="transmembrane region" description="Helical" evidence="8">
    <location>
        <begin position="240"/>
        <end position="260"/>
    </location>
</feature>
<evidence type="ECO:0000256" key="1">
    <source>
        <dbReference type="ARBA" id="ARBA00004651"/>
    </source>
</evidence>
<feature type="transmembrane region" description="Helical" evidence="8">
    <location>
        <begin position="352"/>
        <end position="371"/>
    </location>
</feature>
<gene>
    <name evidence="10" type="ORF">LCOR_01107.1</name>
</gene>
<reference evidence="10" key="1">
    <citation type="submission" date="2013-08" db="EMBL/GenBank/DDBJ databases">
        <title>Gene expansion shapes genome architecture in the human pathogen Lichtheimia corymbifera: an evolutionary genomics analysis in the ancient terrestrial Mucorales (Mucoromycotina).</title>
        <authorList>
            <person name="Schwartze V.U."/>
            <person name="Winter S."/>
            <person name="Shelest E."/>
            <person name="Marcet-Houben M."/>
            <person name="Horn F."/>
            <person name="Wehner S."/>
            <person name="Hoffmann K."/>
            <person name="Riege K."/>
            <person name="Sammeth M."/>
            <person name="Nowrousian M."/>
            <person name="Valiante V."/>
            <person name="Linde J."/>
            <person name="Jacobsen I.D."/>
            <person name="Marz M."/>
            <person name="Brakhage A.A."/>
            <person name="Gabaldon T."/>
            <person name="Bocker S."/>
            <person name="Voigt K."/>
        </authorList>
    </citation>
    <scope>NUCLEOTIDE SEQUENCE [LARGE SCALE GENOMIC DNA]</scope>
    <source>
        <strain evidence="10">FSU 9682</strain>
    </source>
</reference>
<name>A0A068RI95_9FUNG</name>
<dbReference type="PANTHER" id="PTHR23501:SF191">
    <property type="entry name" value="VACUOLAR BASIC AMINO ACID TRANSPORTER 4"/>
    <property type="match status" value="1"/>
</dbReference>
<dbReference type="PANTHER" id="PTHR23501">
    <property type="entry name" value="MAJOR FACILITATOR SUPERFAMILY"/>
    <property type="match status" value="1"/>
</dbReference>
<dbReference type="STRING" id="1263082.A0A068RI95"/>
<evidence type="ECO:0000256" key="3">
    <source>
        <dbReference type="ARBA" id="ARBA00022475"/>
    </source>
</evidence>
<dbReference type="EMBL" id="CBTN010000003">
    <property type="protein sequence ID" value="CDH49362.1"/>
    <property type="molecule type" value="Genomic_DNA"/>
</dbReference>
<accession>A0A068RI95</accession>
<dbReference type="Pfam" id="PF07690">
    <property type="entry name" value="MFS_1"/>
    <property type="match status" value="1"/>
</dbReference>
<dbReference type="InterPro" id="IPR036259">
    <property type="entry name" value="MFS_trans_sf"/>
</dbReference>
<dbReference type="FunFam" id="1.20.1720.10:FF:000004">
    <property type="entry name" value="EmrB/QacA family drug resistance transporter"/>
    <property type="match status" value="1"/>
</dbReference>
<feature type="transmembrane region" description="Helical" evidence="8">
    <location>
        <begin position="171"/>
        <end position="191"/>
    </location>
</feature>
<feature type="transmembrane region" description="Helical" evidence="8">
    <location>
        <begin position="513"/>
        <end position="533"/>
    </location>
</feature>
<feature type="transmembrane region" description="Helical" evidence="8">
    <location>
        <begin position="440"/>
        <end position="463"/>
    </location>
</feature>
<dbReference type="VEuPathDB" id="FungiDB:LCOR_01107.1"/>
<evidence type="ECO:0000259" key="9">
    <source>
        <dbReference type="PROSITE" id="PS50850"/>
    </source>
</evidence>
<feature type="transmembrane region" description="Helical" evidence="8">
    <location>
        <begin position="272"/>
        <end position="293"/>
    </location>
</feature>
<organism evidence="10 11">
    <name type="scientific">Lichtheimia corymbifera JMRC:FSU:9682</name>
    <dbReference type="NCBI Taxonomy" id="1263082"/>
    <lineage>
        <taxon>Eukaryota</taxon>
        <taxon>Fungi</taxon>
        <taxon>Fungi incertae sedis</taxon>
        <taxon>Mucoromycota</taxon>
        <taxon>Mucoromycotina</taxon>
        <taxon>Mucoromycetes</taxon>
        <taxon>Mucorales</taxon>
        <taxon>Lichtheimiaceae</taxon>
        <taxon>Lichtheimia</taxon>
    </lineage>
</organism>
<keyword evidence="6 8" id="KW-0472">Membrane</keyword>
<feature type="transmembrane region" description="Helical" evidence="8">
    <location>
        <begin position="378"/>
        <end position="397"/>
    </location>
</feature>
<keyword evidence="3" id="KW-1003">Cell membrane</keyword>
<dbReference type="Gene3D" id="1.20.1720.10">
    <property type="entry name" value="Multidrug resistance protein D"/>
    <property type="match status" value="1"/>
</dbReference>
<evidence type="ECO:0000256" key="5">
    <source>
        <dbReference type="ARBA" id="ARBA00022989"/>
    </source>
</evidence>
<dbReference type="OrthoDB" id="10021397at2759"/>
<protein>
    <submittedName>
        <fullName evidence="10">Mfs transporter</fullName>
    </submittedName>
</protein>
<feature type="transmembrane region" description="Helical" evidence="8">
    <location>
        <begin position="110"/>
        <end position="135"/>
    </location>
</feature>
<comment type="subcellular location">
    <subcellularLocation>
        <location evidence="1">Cell membrane</location>
        <topology evidence="1">Multi-pass membrane protein</topology>
    </subcellularLocation>
</comment>
<feature type="transmembrane region" description="Helical" evidence="8">
    <location>
        <begin position="197"/>
        <end position="219"/>
    </location>
</feature>
<evidence type="ECO:0000256" key="2">
    <source>
        <dbReference type="ARBA" id="ARBA00022448"/>
    </source>
</evidence>
<evidence type="ECO:0000256" key="7">
    <source>
        <dbReference type="SAM" id="MobiDB-lite"/>
    </source>
</evidence>
<dbReference type="Proteomes" id="UP000027586">
    <property type="component" value="Unassembled WGS sequence"/>
</dbReference>
<evidence type="ECO:0000256" key="8">
    <source>
        <dbReference type="SAM" id="Phobius"/>
    </source>
</evidence>
<dbReference type="AlphaFoldDB" id="A0A068RI95"/>
<feature type="region of interest" description="Disordered" evidence="7">
    <location>
        <begin position="1"/>
        <end position="23"/>
    </location>
</feature>
<feature type="transmembrane region" description="Helical" evidence="8">
    <location>
        <begin position="141"/>
        <end position="159"/>
    </location>
</feature>
<evidence type="ECO:0000256" key="4">
    <source>
        <dbReference type="ARBA" id="ARBA00022692"/>
    </source>
</evidence>
<dbReference type="SUPFAM" id="SSF103473">
    <property type="entry name" value="MFS general substrate transporter"/>
    <property type="match status" value="1"/>
</dbReference>
<feature type="transmembrane region" description="Helical" evidence="8">
    <location>
        <begin position="313"/>
        <end position="332"/>
    </location>
</feature>
<dbReference type="InterPro" id="IPR011701">
    <property type="entry name" value="MFS"/>
</dbReference>
<evidence type="ECO:0000313" key="11">
    <source>
        <dbReference type="Proteomes" id="UP000027586"/>
    </source>
</evidence>
<sequence>MHSLGKTNSTSSSTAIAVPPSTGLYHPPADVEITQPRRHQLAIIMGSLFFSLLLVSLDQSIVATVLPVIASHFDALGEIEWVGTAYILPMTALQLLFGKLADTFGRKRTLINAIIIFLVGSALSGAAQSTLMLFIMRGVQGIGAAGIAPLVMIIIGDIVPLRERGKYQSIVALCWATGSIAGPLVGGVLADHLNWRWIFYINLPIGIISALLLSLFLHIPRDKNDQTNQGLSWRAKCYNIDIPGAIVFIASIFCFLLATQWGGRWYPWKHPIILGLYAASLVLVALVIVSSWWHLTSPNPILPIHLFLDFNRVAIFAMVIATSAAMFINVFYLPIYFQVAHGDTPTMAGFEVLPYLLPVDIVSMISGFIVSKTGYYRHMFWVGTALIAIGGGLQTLLDVDSNNATQIGFLILTGAGVGFCIQNVYVAAQASTIQEEIASAISLVCFFGYLGFVSGISIGGAIFNNTLAYYLRHRTALSEHQIREAQKSPELLKRLEPGLRKSVAAAYGSSLQWTFLAVAICGCLGFLFSLFLSSKKIQQDDTRQALSSSPLHRSSSSSSYDACSTTSTSSQSPT</sequence>
<dbReference type="PROSITE" id="PS50850">
    <property type="entry name" value="MFS"/>
    <property type="match status" value="1"/>
</dbReference>
<feature type="compositionally biased region" description="Low complexity" evidence="7">
    <location>
        <begin position="547"/>
        <end position="574"/>
    </location>
</feature>
<feature type="domain" description="Major facilitator superfamily (MFS) profile" evidence="9">
    <location>
        <begin position="44"/>
        <end position="537"/>
    </location>
</feature>
<dbReference type="CDD" id="cd17502">
    <property type="entry name" value="MFS_Azr1_MDR_like"/>
    <property type="match status" value="1"/>
</dbReference>
<feature type="compositionally biased region" description="Polar residues" evidence="7">
    <location>
        <begin position="1"/>
        <end position="15"/>
    </location>
</feature>
<keyword evidence="5 8" id="KW-1133">Transmembrane helix</keyword>
<proteinExistence type="predicted"/>
<dbReference type="GO" id="GO:0022857">
    <property type="term" value="F:transmembrane transporter activity"/>
    <property type="evidence" value="ECO:0007669"/>
    <property type="project" value="InterPro"/>
</dbReference>
<keyword evidence="4 8" id="KW-0812">Transmembrane</keyword>
<comment type="caution">
    <text evidence="10">The sequence shown here is derived from an EMBL/GenBank/DDBJ whole genome shotgun (WGS) entry which is preliminary data.</text>
</comment>
<feature type="transmembrane region" description="Helical" evidence="8">
    <location>
        <begin position="409"/>
        <end position="428"/>
    </location>
</feature>
<dbReference type="GO" id="GO:0005886">
    <property type="term" value="C:plasma membrane"/>
    <property type="evidence" value="ECO:0007669"/>
    <property type="project" value="UniProtKB-SubCell"/>
</dbReference>